<dbReference type="Proteomes" id="UP001143480">
    <property type="component" value="Unassembled WGS sequence"/>
</dbReference>
<dbReference type="SUPFAM" id="SSF52091">
    <property type="entry name" value="SpoIIaa-like"/>
    <property type="match status" value="1"/>
</dbReference>
<evidence type="ECO:0000313" key="5">
    <source>
        <dbReference type="Proteomes" id="UP001143480"/>
    </source>
</evidence>
<evidence type="ECO:0000313" key="4">
    <source>
        <dbReference type="EMBL" id="GLL03905.1"/>
    </source>
</evidence>
<dbReference type="Gene3D" id="3.30.750.24">
    <property type="entry name" value="STAS domain"/>
    <property type="match status" value="1"/>
</dbReference>
<evidence type="ECO:0000256" key="1">
    <source>
        <dbReference type="ARBA" id="ARBA00009013"/>
    </source>
</evidence>
<proteinExistence type="inferred from homology"/>
<protein>
    <recommendedName>
        <fullName evidence="2">Anti-sigma factor antagonist</fullName>
    </recommendedName>
</protein>
<name>A0A9W6KPE7_9ACTN</name>
<dbReference type="PROSITE" id="PS50801">
    <property type="entry name" value="STAS"/>
    <property type="match status" value="1"/>
</dbReference>
<accession>A0A9W6KPE7</accession>
<reference evidence="4" key="2">
    <citation type="submission" date="2023-01" db="EMBL/GenBank/DDBJ databases">
        <authorList>
            <person name="Sun Q."/>
            <person name="Evtushenko L."/>
        </authorList>
    </citation>
    <scope>NUCLEOTIDE SEQUENCE</scope>
    <source>
        <strain evidence="4">VKM Ac-1321</strain>
    </source>
</reference>
<dbReference type="NCBIfam" id="TIGR00377">
    <property type="entry name" value="ant_ant_sig"/>
    <property type="match status" value="1"/>
</dbReference>
<dbReference type="InterPro" id="IPR003658">
    <property type="entry name" value="Anti-sigma_ant"/>
</dbReference>
<evidence type="ECO:0000259" key="3">
    <source>
        <dbReference type="PROSITE" id="PS50801"/>
    </source>
</evidence>
<dbReference type="PANTHER" id="PTHR33495:SF2">
    <property type="entry name" value="ANTI-SIGMA FACTOR ANTAGONIST TM_1081-RELATED"/>
    <property type="match status" value="1"/>
</dbReference>
<dbReference type="GO" id="GO:0043856">
    <property type="term" value="F:anti-sigma factor antagonist activity"/>
    <property type="evidence" value="ECO:0007669"/>
    <property type="project" value="InterPro"/>
</dbReference>
<evidence type="ECO:0000256" key="2">
    <source>
        <dbReference type="RuleBase" id="RU003749"/>
    </source>
</evidence>
<dbReference type="EMBL" id="BSFP01000038">
    <property type="protein sequence ID" value="GLL03905.1"/>
    <property type="molecule type" value="Genomic_DNA"/>
</dbReference>
<dbReference type="InterPro" id="IPR002645">
    <property type="entry name" value="STAS_dom"/>
</dbReference>
<sequence length="121" mass="12767">MTIGEERDTASLFVTADAAGGDTVVLTVSGEVDYETAPELRAAVLGAIEPHPAGVVLDLAGLRFMDSSGLGVIVGGWQRAQQADVRYVLRRVPPVIAEQFEMTGLDKVFTFADDQDDASAA</sequence>
<dbReference type="InterPro" id="IPR036513">
    <property type="entry name" value="STAS_dom_sf"/>
</dbReference>
<gene>
    <name evidence="4" type="ORF">GCM10017581_056510</name>
</gene>
<comment type="similarity">
    <text evidence="1 2">Belongs to the anti-sigma-factor antagonist family.</text>
</comment>
<reference evidence="4" key="1">
    <citation type="journal article" date="2014" name="Int. J. Syst. Evol. Microbiol.">
        <title>Complete genome sequence of Corynebacterium casei LMG S-19264T (=DSM 44701T), isolated from a smear-ripened cheese.</title>
        <authorList>
            <consortium name="US DOE Joint Genome Institute (JGI-PGF)"/>
            <person name="Walter F."/>
            <person name="Albersmeier A."/>
            <person name="Kalinowski J."/>
            <person name="Ruckert C."/>
        </authorList>
    </citation>
    <scope>NUCLEOTIDE SEQUENCE</scope>
    <source>
        <strain evidence="4">VKM Ac-1321</strain>
    </source>
</reference>
<keyword evidence="5" id="KW-1185">Reference proteome</keyword>
<dbReference type="Pfam" id="PF01740">
    <property type="entry name" value="STAS"/>
    <property type="match status" value="1"/>
</dbReference>
<dbReference type="PANTHER" id="PTHR33495">
    <property type="entry name" value="ANTI-SIGMA FACTOR ANTAGONIST TM_1081-RELATED-RELATED"/>
    <property type="match status" value="1"/>
</dbReference>
<dbReference type="CDD" id="cd07043">
    <property type="entry name" value="STAS_anti-anti-sigma_factors"/>
    <property type="match status" value="1"/>
</dbReference>
<dbReference type="AlphaFoldDB" id="A0A9W6KPE7"/>
<organism evidence="4 5">
    <name type="scientific">Dactylosporangium matsuzakiense</name>
    <dbReference type="NCBI Taxonomy" id="53360"/>
    <lineage>
        <taxon>Bacteria</taxon>
        <taxon>Bacillati</taxon>
        <taxon>Actinomycetota</taxon>
        <taxon>Actinomycetes</taxon>
        <taxon>Micromonosporales</taxon>
        <taxon>Micromonosporaceae</taxon>
        <taxon>Dactylosporangium</taxon>
    </lineage>
</organism>
<comment type="caution">
    <text evidence="4">The sequence shown here is derived from an EMBL/GenBank/DDBJ whole genome shotgun (WGS) entry which is preliminary data.</text>
</comment>
<dbReference type="RefSeq" id="WP_261960152.1">
    <property type="nucleotide sequence ID" value="NZ_BAAAXA010000001.1"/>
</dbReference>
<feature type="domain" description="STAS" evidence="3">
    <location>
        <begin position="22"/>
        <end position="121"/>
    </location>
</feature>